<dbReference type="Gene3D" id="1.20.990.10">
    <property type="entry name" value="NADPH-cytochrome p450 Reductase, Chain A, domain 3"/>
    <property type="match status" value="1"/>
</dbReference>
<dbReference type="Gene3D" id="2.40.30.10">
    <property type="entry name" value="Translation factors"/>
    <property type="match status" value="1"/>
</dbReference>
<dbReference type="SUPFAM" id="SSF52343">
    <property type="entry name" value="Ferredoxin reductase-like, C-terminal NADP-linked domain"/>
    <property type="match status" value="1"/>
</dbReference>
<dbReference type="Gene3D" id="3.40.50.80">
    <property type="entry name" value="Nucleotide-binding domain of ferredoxin-NADP reductase (FNR) module"/>
    <property type="match status" value="1"/>
</dbReference>
<comment type="cofactor">
    <cofactor evidence="1">
        <name>FMN</name>
        <dbReference type="ChEBI" id="CHEBI:58210"/>
    </cofactor>
</comment>
<keyword evidence="4" id="KW-0198">Cysteine biosynthesis</keyword>
<dbReference type="PRINTS" id="PR00371">
    <property type="entry name" value="FPNCR"/>
</dbReference>
<keyword evidence="4" id="KW-0028">Amino-acid biosynthesis</keyword>
<evidence type="ECO:0000313" key="7">
    <source>
        <dbReference type="Proteomes" id="UP001193680"/>
    </source>
</evidence>
<evidence type="ECO:0000256" key="4">
    <source>
        <dbReference type="ARBA" id="ARBA00023192"/>
    </source>
</evidence>
<dbReference type="RefSeq" id="WP_185977773.1">
    <property type="nucleotide sequence ID" value="NZ_JACBGI020000005.1"/>
</dbReference>
<dbReference type="InterPro" id="IPR023173">
    <property type="entry name" value="NADPH_Cyt_P450_Rdtase_alpha"/>
</dbReference>
<proteinExistence type="predicted"/>
<evidence type="ECO:0000256" key="1">
    <source>
        <dbReference type="ARBA" id="ARBA00001917"/>
    </source>
</evidence>
<evidence type="ECO:0000259" key="5">
    <source>
        <dbReference type="PROSITE" id="PS51384"/>
    </source>
</evidence>
<dbReference type="InterPro" id="IPR001709">
    <property type="entry name" value="Flavoprot_Pyr_Nucl_cyt_Rdtase"/>
</dbReference>
<evidence type="ECO:0000313" key="6">
    <source>
        <dbReference type="EMBL" id="MBF6057631.1"/>
    </source>
</evidence>
<dbReference type="Pfam" id="PF00175">
    <property type="entry name" value="NAD_binding_1"/>
    <property type="match status" value="1"/>
</dbReference>
<dbReference type="PANTHER" id="PTHR19384">
    <property type="entry name" value="NITRIC OXIDE SYNTHASE-RELATED"/>
    <property type="match status" value="1"/>
</dbReference>
<feature type="domain" description="FAD-binding FR-type" evidence="5">
    <location>
        <begin position="1"/>
        <end position="210"/>
    </location>
</feature>
<keyword evidence="3" id="KW-0288">FMN</keyword>
<dbReference type="InterPro" id="IPR017927">
    <property type="entry name" value="FAD-bd_FR_type"/>
</dbReference>
<protein>
    <submittedName>
        <fullName evidence="6">NADP oxidoreductase</fullName>
    </submittedName>
</protein>
<dbReference type="EMBL" id="JACBGI020000005">
    <property type="protein sequence ID" value="MBF6057631.1"/>
    <property type="molecule type" value="Genomic_DNA"/>
</dbReference>
<sequence>MQNFIVLEQYCLTPDSTHKEVFWLNLTPLDDSQKLDYQPGDWLCVKAYNPQSLVSALLERLSLSPQQLVTLRRAGEVTVECALSEHLEITQLNPAILNKLQRSYGLGEWEDRHAMIDYAEGKDILDLLDAFPQIAEMGEEALSLLSPLAPRFYSIASMNKDNSVSILYKLVAYENAERHRHGAATGMMKRFAVGDVVSAELRPNPGFKLPPDSTVPVIMIGAGTGVAPFIGFMQQREQQQAQDNLLFFGETTQAEHCLCCEQLEAWQKAGLLKCYFAFSRDQAHKVYVQQRLWEQKSEVWQGLQQGAHLYICGSQNNLMDSVHRTLLAILESEADLDGEAAEAYLKEMKKQKRLQLDVY</sequence>
<gene>
    <name evidence="6" type="ORF">H8792_004685</name>
</gene>
<dbReference type="PANTHER" id="PTHR19384:SF128">
    <property type="entry name" value="NADPH OXIDOREDUCTASE A"/>
    <property type="match status" value="1"/>
</dbReference>
<dbReference type="Proteomes" id="UP001193680">
    <property type="component" value="Unassembled WGS sequence"/>
</dbReference>
<name>A0ABS0C056_9GAMM</name>
<dbReference type="InterPro" id="IPR039261">
    <property type="entry name" value="FNR_nucleotide-bd"/>
</dbReference>
<organism evidence="6 7">
    <name type="scientific">Thiomicrorhabdus heinhorstiae</name>
    <dbReference type="NCBI Taxonomy" id="2748010"/>
    <lineage>
        <taxon>Bacteria</taxon>
        <taxon>Pseudomonadati</taxon>
        <taxon>Pseudomonadota</taxon>
        <taxon>Gammaproteobacteria</taxon>
        <taxon>Thiotrichales</taxon>
        <taxon>Piscirickettsiaceae</taxon>
        <taxon>Thiomicrorhabdus</taxon>
    </lineage>
</organism>
<dbReference type="InterPro" id="IPR017938">
    <property type="entry name" value="Riboflavin_synthase-like_b-brl"/>
</dbReference>
<accession>A0ABS0C056</accession>
<evidence type="ECO:0000256" key="2">
    <source>
        <dbReference type="ARBA" id="ARBA00022630"/>
    </source>
</evidence>
<evidence type="ECO:0000256" key="3">
    <source>
        <dbReference type="ARBA" id="ARBA00022643"/>
    </source>
</evidence>
<dbReference type="SUPFAM" id="SSF63380">
    <property type="entry name" value="Riboflavin synthase domain-like"/>
    <property type="match status" value="1"/>
</dbReference>
<keyword evidence="7" id="KW-1185">Reference proteome</keyword>
<dbReference type="PROSITE" id="PS51384">
    <property type="entry name" value="FAD_FR"/>
    <property type="match status" value="1"/>
</dbReference>
<comment type="caution">
    <text evidence="6">The sequence shown here is derived from an EMBL/GenBank/DDBJ whole genome shotgun (WGS) entry which is preliminary data.</text>
</comment>
<reference evidence="6 7" key="1">
    <citation type="submission" date="2020-11" db="EMBL/GenBank/DDBJ databases">
        <title>Sulfur oxidizing isolate from Hospital Hole Sinkhole.</title>
        <authorList>
            <person name="Scott K.M."/>
        </authorList>
    </citation>
    <scope>NUCLEOTIDE SEQUENCE [LARGE SCALE GENOMIC DNA]</scope>
    <source>
        <strain evidence="6 7">HH1</strain>
    </source>
</reference>
<dbReference type="InterPro" id="IPR001433">
    <property type="entry name" value="OxRdtase_FAD/NAD-bd"/>
</dbReference>
<keyword evidence="2" id="KW-0285">Flavoprotein</keyword>